<dbReference type="RefSeq" id="WP_095044218.1">
    <property type="nucleotide sequence ID" value="NZ_LN890655.1"/>
</dbReference>
<evidence type="ECO:0000313" key="2">
    <source>
        <dbReference type="EMBL" id="CUS04948.2"/>
    </source>
</evidence>
<feature type="domain" description="DinB-like" evidence="1">
    <location>
        <begin position="187"/>
        <end position="324"/>
    </location>
</feature>
<evidence type="ECO:0000313" key="3">
    <source>
        <dbReference type="Proteomes" id="UP000215027"/>
    </source>
</evidence>
<dbReference type="Pfam" id="PF12867">
    <property type="entry name" value="DinB_2"/>
    <property type="match status" value="2"/>
</dbReference>
<dbReference type="SUPFAM" id="SSF109854">
    <property type="entry name" value="DinB/YfiT-like putative metalloenzymes"/>
    <property type="match status" value="2"/>
</dbReference>
<name>A0A160T6P7_9CHLR</name>
<accession>A0A160T6P7</accession>
<dbReference type="Proteomes" id="UP000215027">
    <property type="component" value="Chromosome I"/>
</dbReference>
<dbReference type="OrthoDB" id="166733at2"/>
<reference evidence="2" key="1">
    <citation type="submission" date="2016-01" db="EMBL/GenBank/DDBJ databases">
        <authorList>
            <person name="Mcilroy J.S."/>
            <person name="Karst M S."/>
            <person name="Albertsen M."/>
        </authorList>
    </citation>
    <scope>NUCLEOTIDE SEQUENCE</scope>
    <source>
        <strain evidence="2">Cfx-K</strain>
    </source>
</reference>
<evidence type="ECO:0000259" key="1">
    <source>
        <dbReference type="Pfam" id="PF12867"/>
    </source>
</evidence>
<protein>
    <recommendedName>
        <fullName evidence="1">DinB-like domain-containing protein</fullName>
    </recommendedName>
</protein>
<gene>
    <name evidence="2" type="ORF">CFX0092_A3070</name>
</gene>
<dbReference type="EMBL" id="LN890655">
    <property type="protein sequence ID" value="CUS04948.2"/>
    <property type="molecule type" value="Genomic_DNA"/>
</dbReference>
<dbReference type="AlphaFoldDB" id="A0A160T6P7"/>
<dbReference type="InterPro" id="IPR024775">
    <property type="entry name" value="DinB-like"/>
</dbReference>
<organism evidence="2 3">
    <name type="scientific">Candidatus Promineifilum breve</name>
    <dbReference type="NCBI Taxonomy" id="1806508"/>
    <lineage>
        <taxon>Bacteria</taxon>
        <taxon>Bacillati</taxon>
        <taxon>Chloroflexota</taxon>
        <taxon>Ardenticatenia</taxon>
        <taxon>Candidatus Promineifilales</taxon>
        <taxon>Candidatus Promineifilaceae</taxon>
        <taxon>Candidatus Promineifilum</taxon>
    </lineage>
</organism>
<feature type="domain" description="DinB-like" evidence="1">
    <location>
        <begin position="18"/>
        <end position="159"/>
    </location>
</feature>
<dbReference type="KEGG" id="pbf:CFX0092_A3070"/>
<dbReference type="InterPro" id="IPR034660">
    <property type="entry name" value="DinB/YfiT-like"/>
</dbReference>
<sequence>MESTDTPITPQRAQLLGQLAAERAFLLLRLEGVGEEALTHDPVFEGWTIAGLLAHLAYWDAFAADRLMKLAEGRVSDIRPLDSHDTIEGRNQAMQARFAGLTFSQGLAMSQKERRGLRLALARVTDAMLETPVRLRPGRQSTPRIWARWSARHDAQHAADLARWRANYPPNHPSLRVIHRDLLPPLLSLSRHEFMALAALIPAAERETRPIEGQWTLKQVMGHIIDYEMMGIVALAAIDAGREPEYESTIPDSDAFNSLQADGWQARPWAEVWSLHQQVRQTLRQLAGRLDDAALARPFVAPWLGTTTACGFLLDMAQHEQEHADDLRRVLGVKPLPRRLGRAG</sequence>
<proteinExistence type="predicted"/>
<keyword evidence="3" id="KW-1185">Reference proteome</keyword>
<dbReference type="Gene3D" id="1.20.120.450">
    <property type="entry name" value="dinb family like domain"/>
    <property type="match status" value="2"/>
</dbReference>